<protein>
    <submittedName>
        <fullName evidence="9">Ubiquitin-conjugating enzyme E2 Q2</fullName>
    </submittedName>
</protein>
<evidence type="ECO:0000313" key="9">
    <source>
        <dbReference type="EMBL" id="GBM54620.1"/>
    </source>
</evidence>
<evidence type="ECO:0000256" key="4">
    <source>
        <dbReference type="ARBA" id="ARBA00022741"/>
    </source>
</evidence>
<name>A0A4Y2GLX1_ARAVE</name>
<organism evidence="9 10">
    <name type="scientific">Araneus ventricosus</name>
    <name type="common">Orbweaver spider</name>
    <name type="synonym">Epeira ventricosa</name>
    <dbReference type="NCBI Taxonomy" id="182803"/>
    <lineage>
        <taxon>Eukaryota</taxon>
        <taxon>Metazoa</taxon>
        <taxon>Ecdysozoa</taxon>
        <taxon>Arthropoda</taxon>
        <taxon>Chelicerata</taxon>
        <taxon>Arachnida</taxon>
        <taxon>Araneae</taxon>
        <taxon>Araneomorphae</taxon>
        <taxon>Entelegynae</taxon>
        <taxon>Araneoidea</taxon>
        <taxon>Araneidae</taxon>
        <taxon>Araneus</taxon>
    </lineage>
</organism>
<evidence type="ECO:0000256" key="6">
    <source>
        <dbReference type="ARBA" id="ARBA00022840"/>
    </source>
</evidence>
<evidence type="ECO:0000313" key="10">
    <source>
        <dbReference type="Proteomes" id="UP000499080"/>
    </source>
</evidence>
<dbReference type="OrthoDB" id="109543at2759"/>
<evidence type="ECO:0000256" key="2">
    <source>
        <dbReference type="ARBA" id="ARBA00022490"/>
    </source>
</evidence>
<dbReference type="EMBL" id="BGPR01001467">
    <property type="protein sequence ID" value="GBM54620.1"/>
    <property type="molecule type" value="Genomic_DNA"/>
</dbReference>
<evidence type="ECO:0000256" key="3">
    <source>
        <dbReference type="ARBA" id="ARBA00022679"/>
    </source>
</evidence>
<sequence>MACLNNLKQDIKTLESLFPKGHEMFQVTAASVDELTCRFISRNGKKYEIHANLTETYPSTPPVWFAETEDPCITSAVQILTNTSGRDNLVLQQISEDELESNSEDDEETEDDIHIEMEEDTSPEKSKDEGISSEHTATLERLRQNQRQDYLRGSVSGSVQATDRLMKELREVYRSESFKKGVFTVDLVNDSLYEWNVKLLKVDPDSPLHNDLTLLKDKEGKDCILLNILFKESYPFEPPFIRVVHPMITGGYVLGGGAICMELLTKQGWSSAYTVEAIILQIAATLVKGKARIQFGGNKSQYSLARAQQSFKSLVQIHEKNGWFTPPKEDG</sequence>
<dbReference type="PROSITE" id="PS50127">
    <property type="entry name" value="UBC_2"/>
    <property type="match status" value="1"/>
</dbReference>
<keyword evidence="5" id="KW-0833">Ubl conjugation pathway</keyword>
<keyword evidence="4" id="KW-0547">Nucleotide-binding</keyword>
<dbReference type="SUPFAM" id="SSF54495">
    <property type="entry name" value="UBC-like"/>
    <property type="match status" value="1"/>
</dbReference>
<dbReference type="FunFam" id="3.10.110.10:FF:000006">
    <property type="entry name" value="Ubiquitin-conjugating enzyme E2 Q2"/>
    <property type="match status" value="1"/>
</dbReference>
<dbReference type="InterPro" id="IPR050113">
    <property type="entry name" value="Ub_conjugating_enzyme"/>
</dbReference>
<keyword evidence="7" id="KW-0832">Ubl conjugation</keyword>
<evidence type="ECO:0000259" key="8">
    <source>
        <dbReference type="PROSITE" id="PS50127"/>
    </source>
</evidence>
<dbReference type="CDD" id="cd23802">
    <property type="entry name" value="UBCc_UBE2Q"/>
    <property type="match status" value="1"/>
</dbReference>
<comment type="caution">
    <text evidence="9">The sequence shown here is derived from an EMBL/GenBank/DDBJ whole genome shotgun (WGS) entry which is preliminary data.</text>
</comment>
<dbReference type="Proteomes" id="UP000499080">
    <property type="component" value="Unassembled WGS sequence"/>
</dbReference>
<dbReference type="AlphaFoldDB" id="A0A4Y2GLX1"/>
<accession>A0A4Y2GLX1</accession>
<dbReference type="InterPro" id="IPR000608">
    <property type="entry name" value="UBC"/>
</dbReference>
<proteinExistence type="predicted"/>
<evidence type="ECO:0000256" key="5">
    <source>
        <dbReference type="ARBA" id="ARBA00022786"/>
    </source>
</evidence>
<dbReference type="Gene3D" id="3.10.110.10">
    <property type="entry name" value="Ubiquitin Conjugating Enzyme"/>
    <property type="match status" value="1"/>
</dbReference>
<gene>
    <name evidence="9" type="primary">UBE2Q2</name>
    <name evidence="9" type="ORF">AVEN_227794_1</name>
</gene>
<comment type="subcellular location">
    <subcellularLocation>
        <location evidence="1">Cytoplasm</location>
    </subcellularLocation>
</comment>
<evidence type="ECO:0000256" key="7">
    <source>
        <dbReference type="ARBA" id="ARBA00022843"/>
    </source>
</evidence>
<keyword evidence="2" id="KW-0963">Cytoplasm</keyword>
<keyword evidence="6" id="KW-0067">ATP-binding</keyword>
<dbReference type="GO" id="GO:0005737">
    <property type="term" value="C:cytoplasm"/>
    <property type="evidence" value="ECO:0007669"/>
    <property type="project" value="UniProtKB-SubCell"/>
</dbReference>
<dbReference type="InterPro" id="IPR016135">
    <property type="entry name" value="UBQ-conjugating_enzyme/RWD"/>
</dbReference>
<dbReference type="Pfam" id="PF00179">
    <property type="entry name" value="UQ_con"/>
    <property type="match status" value="1"/>
</dbReference>
<dbReference type="SMART" id="SM00212">
    <property type="entry name" value="UBCc"/>
    <property type="match status" value="1"/>
</dbReference>
<dbReference type="GO" id="GO:0005524">
    <property type="term" value="F:ATP binding"/>
    <property type="evidence" value="ECO:0007669"/>
    <property type="project" value="UniProtKB-KW"/>
</dbReference>
<keyword evidence="3" id="KW-0808">Transferase</keyword>
<reference evidence="9 10" key="1">
    <citation type="journal article" date="2019" name="Sci. Rep.">
        <title>Orb-weaving spider Araneus ventricosus genome elucidates the spidroin gene catalogue.</title>
        <authorList>
            <person name="Kono N."/>
            <person name="Nakamura H."/>
            <person name="Ohtoshi R."/>
            <person name="Moran D.A.P."/>
            <person name="Shinohara A."/>
            <person name="Yoshida Y."/>
            <person name="Fujiwara M."/>
            <person name="Mori M."/>
            <person name="Tomita M."/>
            <person name="Arakawa K."/>
        </authorList>
    </citation>
    <scope>NUCLEOTIDE SEQUENCE [LARGE SCALE GENOMIC DNA]</scope>
</reference>
<evidence type="ECO:0000256" key="1">
    <source>
        <dbReference type="ARBA" id="ARBA00004496"/>
    </source>
</evidence>
<keyword evidence="10" id="KW-1185">Reference proteome</keyword>
<feature type="domain" description="UBC core" evidence="8">
    <location>
        <begin position="160"/>
        <end position="324"/>
    </location>
</feature>
<dbReference type="GO" id="GO:0004842">
    <property type="term" value="F:ubiquitin-protein transferase activity"/>
    <property type="evidence" value="ECO:0007669"/>
    <property type="project" value="UniProtKB-ARBA"/>
</dbReference>
<dbReference type="PANTHER" id="PTHR24067">
    <property type="entry name" value="UBIQUITIN-CONJUGATING ENZYME E2"/>
    <property type="match status" value="1"/>
</dbReference>